<evidence type="ECO:0000313" key="2">
    <source>
        <dbReference type="EMBL" id="KAJ8426960.1"/>
    </source>
</evidence>
<accession>A0A9Q1GXK9</accession>
<evidence type="ECO:0000313" key="3">
    <source>
        <dbReference type="Proteomes" id="UP001153076"/>
    </source>
</evidence>
<reference evidence="2" key="1">
    <citation type="submission" date="2022-04" db="EMBL/GenBank/DDBJ databases">
        <title>Carnegiea gigantea Genome sequencing and assembly v2.</title>
        <authorList>
            <person name="Copetti D."/>
            <person name="Sanderson M.J."/>
            <person name="Burquez A."/>
            <person name="Wojciechowski M.F."/>
        </authorList>
    </citation>
    <scope>NUCLEOTIDE SEQUENCE</scope>
    <source>
        <strain evidence="2">SGP5-SGP5p</strain>
        <tissue evidence="2">Aerial part</tissue>
    </source>
</reference>
<proteinExistence type="predicted"/>
<protein>
    <submittedName>
        <fullName evidence="2">Uncharacterized protein</fullName>
    </submittedName>
</protein>
<gene>
    <name evidence="2" type="ORF">Cgig2_027684</name>
</gene>
<comment type="caution">
    <text evidence="2">The sequence shown here is derived from an EMBL/GenBank/DDBJ whole genome shotgun (WGS) entry which is preliminary data.</text>
</comment>
<sequence>MDALKNFMSTMTDAIMQQVSEQVNKAVEATSSARPLPHFEYVPTTGSEPSHRDDPMMSPLQHHHLGLPEEVDLPGEGDCPFGAPHLGLWGPGGNPRRIIRLPLSFGNKVKTEGAQALIVKKKDKKKQNDTLGALDVGLFITIATLGSLGGITLLVRYRSLPVQKCGLLVAQTFFNS</sequence>
<evidence type="ECO:0000256" key="1">
    <source>
        <dbReference type="SAM" id="Phobius"/>
    </source>
</evidence>
<name>A0A9Q1GXK9_9CARY</name>
<feature type="transmembrane region" description="Helical" evidence="1">
    <location>
        <begin position="131"/>
        <end position="155"/>
    </location>
</feature>
<dbReference type="Proteomes" id="UP001153076">
    <property type="component" value="Unassembled WGS sequence"/>
</dbReference>
<organism evidence="2 3">
    <name type="scientific">Carnegiea gigantea</name>
    <dbReference type="NCBI Taxonomy" id="171969"/>
    <lineage>
        <taxon>Eukaryota</taxon>
        <taxon>Viridiplantae</taxon>
        <taxon>Streptophyta</taxon>
        <taxon>Embryophyta</taxon>
        <taxon>Tracheophyta</taxon>
        <taxon>Spermatophyta</taxon>
        <taxon>Magnoliopsida</taxon>
        <taxon>eudicotyledons</taxon>
        <taxon>Gunneridae</taxon>
        <taxon>Pentapetalae</taxon>
        <taxon>Caryophyllales</taxon>
        <taxon>Cactineae</taxon>
        <taxon>Cactaceae</taxon>
        <taxon>Cactoideae</taxon>
        <taxon>Echinocereeae</taxon>
        <taxon>Carnegiea</taxon>
    </lineage>
</organism>
<dbReference type="EMBL" id="JAKOGI010001211">
    <property type="protein sequence ID" value="KAJ8426960.1"/>
    <property type="molecule type" value="Genomic_DNA"/>
</dbReference>
<keyword evidence="1" id="KW-0812">Transmembrane</keyword>
<dbReference type="AlphaFoldDB" id="A0A9Q1GXK9"/>
<keyword evidence="3" id="KW-1185">Reference proteome</keyword>
<keyword evidence="1" id="KW-1133">Transmembrane helix</keyword>
<keyword evidence="1" id="KW-0472">Membrane</keyword>